<feature type="domain" description="EGF-like" evidence="4">
    <location>
        <begin position="1450"/>
        <end position="1499"/>
    </location>
</feature>
<dbReference type="InterPro" id="IPR000742">
    <property type="entry name" value="EGF"/>
</dbReference>
<dbReference type="InterPro" id="IPR032675">
    <property type="entry name" value="LRR_dom_sf"/>
</dbReference>
<dbReference type="InterPro" id="IPR001611">
    <property type="entry name" value="Leu-rich_rpt"/>
</dbReference>
<dbReference type="PROSITE" id="PS00022">
    <property type="entry name" value="EGF_1"/>
    <property type="match status" value="1"/>
</dbReference>
<keyword evidence="3" id="KW-1015">Disulfide bond</keyword>
<feature type="disulfide bond" evidence="3">
    <location>
        <begin position="1489"/>
        <end position="1498"/>
    </location>
</feature>
<evidence type="ECO:0000256" key="2">
    <source>
        <dbReference type="ARBA" id="ARBA00022737"/>
    </source>
</evidence>
<dbReference type="PROSITE" id="PS50026">
    <property type="entry name" value="EGF_3"/>
    <property type="match status" value="1"/>
</dbReference>
<dbReference type="PANTHER" id="PTHR46652">
    <property type="entry name" value="LEUCINE-RICH REPEAT AND IQ DOMAIN-CONTAINING PROTEIN 1-RELATED"/>
    <property type="match status" value="1"/>
</dbReference>
<dbReference type="PROSITE" id="PS01186">
    <property type="entry name" value="EGF_2"/>
    <property type="match status" value="1"/>
</dbReference>
<dbReference type="PROSITE" id="PS51450">
    <property type="entry name" value="LRR"/>
    <property type="match status" value="3"/>
</dbReference>
<comment type="caution">
    <text evidence="5">The sequence shown here is derived from an EMBL/GenBank/DDBJ whole genome shotgun (WGS) entry which is preliminary data.</text>
</comment>
<evidence type="ECO:0000313" key="6">
    <source>
        <dbReference type="Proteomes" id="UP001057375"/>
    </source>
</evidence>
<keyword evidence="1" id="KW-0433">Leucine-rich repeat</keyword>
<evidence type="ECO:0000256" key="1">
    <source>
        <dbReference type="ARBA" id="ARBA00022614"/>
    </source>
</evidence>
<dbReference type="Gene3D" id="2.10.25.10">
    <property type="entry name" value="Laminin"/>
    <property type="match status" value="1"/>
</dbReference>
<dbReference type="SMART" id="SM00181">
    <property type="entry name" value="EGF"/>
    <property type="match status" value="3"/>
</dbReference>
<dbReference type="SMART" id="SM00365">
    <property type="entry name" value="LRR_SD22"/>
    <property type="match status" value="6"/>
</dbReference>
<dbReference type="EMBL" id="BQXS01010941">
    <property type="protein sequence ID" value="GKT35196.1"/>
    <property type="molecule type" value="Genomic_DNA"/>
</dbReference>
<name>A0ABQ5KT53_9EUKA</name>
<dbReference type="Pfam" id="PF21700">
    <property type="entry name" value="EGF_DL_JAG"/>
    <property type="match status" value="1"/>
</dbReference>
<comment type="caution">
    <text evidence="3">Lacks conserved residue(s) required for the propagation of feature annotation.</text>
</comment>
<protein>
    <recommendedName>
        <fullName evidence="4">EGF-like domain-containing protein</fullName>
    </recommendedName>
</protein>
<evidence type="ECO:0000313" key="5">
    <source>
        <dbReference type="EMBL" id="GKT35196.1"/>
    </source>
</evidence>
<dbReference type="PANTHER" id="PTHR46652:SF3">
    <property type="entry name" value="LEUCINE-RICH REPEAT-CONTAINING PROTEIN 9"/>
    <property type="match status" value="1"/>
</dbReference>
<keyword evidence="6" id="KW-1185">Reference proteome</keyword>
<keyword evidence="3" id="KW-0245">EGF-like domain</keyword>
<gene>
    <name evidence="5" type="ORF">ADUPG1_008403</name>
</gene>
<dbReference type="Pfam" id="PF00560">
    <property type="entry name" value="LRR_1"/>
    <property type="match status" value="1"/>
</dbReference>
<dbReference type="Gene3D" id="3.80.10.10">
    <property type="entry name" value="Ribonuclease Inhibitor"/>
    <property type="match status" value="4"/>
</dbReference>
<evidence type="ECO:0000259" key="4">
    <source>
        <dbReference type="PROSITE" id="PS50026"/>
    </source>
</evidence>
<organism evidence="5 6">
    <name type="scientific">Aduncisulcus paluster</name>
    <dbReference type="NCBI Taxonomy" id="2918883"/>
    <lineage>
        <taxon>Eukaryota</taxon>
        <taxon>Metamonada</taxon>
        <taxon>Carpediemonas-like organisms</taxon>
        <taxon>Aduncisulcus</taxon>
    </lineage>
</organism>
<reference evidence="5" key="1">
    <citation type="submission" date="2022-03" db="EMBL/GenBank/DDBJ databases">
        <title>Draft genome sequence of Aduncisulcus paluster, a free-living microaerophilic Fornicata.</title>
        <authorList>
            <person name="Yuyama I."/>
            <person name="Kume K."/>
            <person name="Tamura T."/>
            <person name="Inagaki Y."/>
            <person name="Hashimoto T."/>
        </authorList>
    </citation>
    <scope>NUCLEOTIDE SEQUENCE</scope>
    <source>
        <strain evidence="5">NY0171</strain>
    </source>
</reference>
<proteinExistence type="predicted"/>
<dbReference type="InterPro" id="IPR050836">
    <property type="entry name" value="SDS22/Internalin_LRR"/>
</dbReference>
<sequence length="1548" mass="168820">MELDLSYNNISDISPLYAITSNNWSGLDLSNNHICGDAESLLYDMIISDVIIDVSNQSCVCSSDDLGTTPLASNKVCSETKPGSNTWYVVCASDSYTSYTSAEDFSCTSPDNGDGTYGCSGGCEYGYECRYDSDLYSTSCQQVIVDENLHDCVADMFGTDSNGNDDYSHRTNSTPPLFSVASLKTLVTVENIVTGEFSPILSCSDSLVSDLSGVEHLGDITEIDLSNNTSLSDLSQMSTLTHLEKLNLNNVSQNSVIDSLMYDLLPSLQQSLVYLDVSTVVQNDYAGIYIDPFFSVETIEYLYIAGWTGLTSIVPSGNSLPLLLTTLDLSYTGIFDISYLVSASDPPPLVDLRLEGCDLSGLSVPTSSDSGVFAMFAGSLKYLNVSYTSLPTASFVAEDSLMVELYADGNGWTDMYELKNMTSLERLSLRDNLITDPSPLYNISPSLTYLDLSYNPICGSNIQNNLQSKILGIYEYEFETEYEIEVIFTPYIDGFTCPCGEDFQDIEALEINKVCSETANGSGNWNIVCASDSFTKYFNSETFTCSQTALPSESNLFSSCVGGCVYGEACRTLDYSSSSLYNIGSCYSVIVDSYLHSCVADLFPTDSADIIIENSTNAEGDLVETILYGVSSLKTLVTNGIYDESSGNIEYSPILTCSGLGIISIDGVEHLTGISQIDLSSNVITDVSLLKSMNNIEILDISDNIDIDSLPPLYFLSALSYLDFSSTNVSLPSDVEAFDYFPASIEILIANNSNVTSEGFSKYIAGYLSSLVELYLADTSVSDISSLSYLQRTQITHLSLGGNGSIVGIDGIIPMMSVLEYLDLRACELSELPDLTASSQTLDYLDISDNGNMYFVHSIYSQELNNISTLNVSGCSLSDVSPLFYLPKLTNVDISSNWICSGIEESFDNLMEKFHNCSLSEFVFVSDNQECSSDCQEMMNGGVSPVVVKDVDVVNTTNGDGISSFIENKICVESYPTSGIWNIVCSSNSITNYSSASTFECVDSIDSVEPCPGGCSYGEECRLNDDNSGGQCENVIIDDTLRRHVAQYLLGYSDWDAKVSISALKSVPSSSSLHFNSDDLSSTYELSNIQGIEHLVQVYEIVMTGHSLLSDVSPVSSLTNLEHLDLSDNNLVSSEFISCLVDSLTYLDISNNLNITDFASSSYIGNDSYLTTGGYPILEWLNVSNTSITDLSALFELTISDSDDSEILEDQNMLTYLNISNLTLASSSRNQLGLLPNLTELHASSCNLSDIYSLYQSRNLISVDLSNNQFNDPSPLFASVDSLKTIDISSNKICGIDEDSLIQMLPNLTEITISPQNDTYCLECSPSASIVENTLCSETWEGNEYTLSCTFLSIKHLISSDSEEYSCDNIDDSASYYQTWLETDQHSHRCILDYNGNYYKECIPGNYGDDCMSVCPLSPLNNTLCSGLGVCNPLTHSCLCAWGFSGDACQWNMCAIGYGEYGHDSECFDHGSCVAGDSSKNEPPFYCSCKVGWGGMFCERDICLCSPESSYGCATISDGSRACKCKEGWYGRACERRYSGSQRPYSFF</sequence>
<keyword evidence="2" id="KW-0677">Repeat</keyword>
<accession>A0ABQ5KT53</accession>
<dbReference type="Proteomes" id="UP001057375">
    <property type="component" value="Unassembled WGS sequence"/>
</dbReference>
<evidence type="ECO:0000256" key="3">
    <source>
        <dbReference type="PROSITE-ProRule" id="PRU00076"/>
    </source>
</evidence>
<dbReference type="SUPFAM" id="SSF52058">
    <property type="entry name" value="L domain-like"/>
    <property type="match status" value="3"/>
</dbReference>